<feature type="transmembrane region" description="Helical" evidence="1">
    <location>
        <begin position="75"/>
        <end position="96"/>
    </location>
</feature>
<dbReference type="WBParaSite" id="scaffold2844_cov267.g5544">
    <property type="protein sequence ID" value="scaffold2844_cov267.g5544"/>
    <property type="gene ID" value="scaffold2844_cov267.g5544"/>
</dbReference>
<proteinExistence type="predicted"/>
<accession>A0A915M6X0</accession>
<organism evidence="2 3">
    <name type="scientific">Meloidogyne javanica</name>
    <name type="common">Root-knot nematode worm</name>
    <dbReference type="NCBI Taxonomy" id="6303"/>
    <lineage>
        <taxon>Eukaryota</taxon>
        <taxon>Metazoa</taxon>
        <taxon>Ecdysozoa</taxon>
        <taxon>Nematoda</taxon>
        <taxon>Chromadorea</taxon>
        <taxon>Rhabditida</taxon>
        <taxon>Tylenchina</taxon>
        <taxon>Tylenchomorpha</taxon>
        <taxon>Tylenchoidea</taxon>
        <taxon>Meloidogynidae</taxon>
        <taxon>Meloidogyninae</taxon>
        <taxon>Meloidogyne</taxon>
        <taxon>Meloidogyne incognita group</taxon>
    </lineage>
</organism>
<sequence>MFTNGIALSIGVDRLLSVLFPIWYALHDKRNYLVIIIISCCIYSVIVPVIGLKISLENPEIPVICTVIDPVQKEASWIVIMMLIVNLTSVINKLIFNK</sequence>
<keyword evidence="1" id="KW-0472">Membrane</keyword>
<dbReference type="PANTHER" id="PTHR23360:SF5">
    <property type="entry name" value="G-PROTEIN COUPLED RECEPTORS FAMILY 1 PROFILE DOMAIN-CONTAINING PROTEIN"/>
    <property type="match status" value="1"/>
</dbReference>
<dbReference type="PANTHER" id="PTHR23360">
    <property type="entry name" value="G-PROTEIN COUPLED RECEPTORS FAMILY 1 PROFILE DOMAIN-CONTAINING PROTEIN-RELATED"/>
    <property type="match status" value="1"/>
</dbReference>
<evidence type="ECO:0000313" key="3">
    <source>
        <dbReference type="WBParaSite" id="scaffold2844_cov267.g5544"/>
    </source>
</evidence>
<reference evidence="3" key="1">
    <citation type="submission" date="2022-11" db="UniProtKB">
        <authorList>
            <consortium name="WormBaseParasite"/>
        </authorList>
    </citation>
    <scope>IDENTIFICATION</scope>
</reference>
<dbReference type="AlphaFoldDB" id="A0A915M6X0"/>
<protein>
    <submittedName>
        <fullName evidence="3">G-protein coupled receptors family 1 profile domain-containing protein</fullName>
    </submittedName>
</protein>
<evidence type="ECO:0000313" key="2">
    <source>
        <dbReference type="Proteomes" id="UP000887561"/>
    </source>
</evidence>
<dbReference type="InterPro" id="IPR019424">
    <property type="entry name" value="7TM_GPCR_Srsx"/>
</dbReference>
<keyword evidence="1" id="KW-1133">Transmembrane helix</keyword>
<feature type="transmembrane region" description="Helical" evidence="1">
    <location>
        <begin position="6"/>
        <end position="26"/>
    </location>
</feature>
<dbReference type="SUPFAM" id="SSF81321">
    <property type="entry name" value="Family A G protein-coupled receptor-like"/>
    <property type="match status" value="1"/>
</dbReference>
<dbReference type="InterPro" id="IPR047130">
    <property type="entry name" value="7TM_GPCR_Srsx_nematod"/>
</dbReference>
<feature type="transmembrane region" description="Helical" evidence="1">
    <location>
        <begin position="33"/>
        <end position="55"/>
    </location>
</feature>
<name>A0A915M6X0_MELJA</name>
<evidence type="ECO:0000256" key="1">
    <source>
        <dbReference type="SAM" id="Phobius"/>
    </source>
</evidence>
<dbReference type="Proteomes" id="UP000887561">
    <property type="component" value="Unplaced"/>
</dbReference>
<keyword evidence="1" id="KW-0812">Transmembrane</keyword>
<keyword evidence="2" id="KW-1185">Reference proteome</keyword>
<dbReference type="Pfam" id="PF10320">
    <property type="entry name" value="7TM_GPCR_Srsx"/>
    <property type="match status" value="1"/>
</dbReference>